<dbReference type="SUPFAM" id="SSF52540">
    <property type="entry name" value="P-loop containing nucleoside triphosphate hydrolases"/>
    <property type="match status" value="1"/>
</dbReference>
<dbReference type="InterPro" id="IPR027417">
    <property type="entry name" value="P-loop_NTPase"/>
</dbReference>
<dbReference type="InterPro" id="IPR038726">
    <property type="entry name" value="PDDEXK_AddAB-type"/>
</dbReference>
<evidence type="ECO:0000259" key="1">
    <source>
        <dbReference type="Pfam" id="PF12705"/>
    </source>
</evidence>
<keyword evidence="2" id="KW-0347">Helicase</keyword>
<keyword evidence="2" id="KW-0547">Nucleotide-binding</keyword>
<reference evidence="2 3" key="1">
    <citation type="submission" date="2019-03" db="EMBL/GenBank/DDBJ databases">
        <title>Genomic Encyclopedia of Type Strains, Phase IV (KMG-IV): sequencing the most valuable type-strain genomes for metagenomic binning, comparative biology and taxonomic classification.</title>
        <authorList>
            <person name="Goeker M."/>
        </authorList>
    </citation>
    <scope>NUCLEOTIDE SEQUENCE [LARGE SCALE GENOMIC DNA]</scope>
    <source>
        <strain evidence="2 3">DSM 25082</strain>
    </source>
</reference>
<accession>A0A4R6NA37</accession>
<keyword evidence="2" id="KW-0378">Hydrolase</keyword>
<dbReference type="InterPro" id="IPR011604">
    <property type="entry name" value="PDDEXK-like_dom_sf"/>
</dbReference>
<dbReference type="OrthoDB" id="9761147at2"/>
<dbReference type="AlphaFoldDB" id="A0A4R6NA37"/>
<keyword evidence="2" id="KW-0067">ATP-binding</keyword>
<dbReference type="RefSeq" id="WP_133602903.1">
    <property type="nucleotide sequence ID" value="NZ_JAUFPJ010000002.1"/>
</dbReference>
<name>A0A4R6NA37_9BURK</name>
<protein>
    <submittedName>
        <fullName evidence="2">ATP-dependent helicase/nuclease subunit B</fullName>
    </submittedName>
</protein>
<dbReference type="Proteomes" id="UP000295357">
    <property type="component" value="Unassembled WGS sequence"/>
</dbReference>
<dbReference type="Gene3D" id="3.90.320.10">
    <property type="match status" value="1"/>
</dbReference>
<feature type="domain" description="PD-(D/E)XK endonuclease-like" evidence="1">
    <location>
        <begin position="630"/>
        <end position="885"/>
    </location>
</feature>
<dbReference type="GO" id="GO:0004386">
    <property type="term" value="F:helicase activity"/>
    <property type="evidence" value="ECO:0007669"/>
    <property type="project" value="UniProtKB-KW"/>
</dbReference>
<dbReference type="Pfam" id="PF12705">
    <property type="entry name" value="PDDEXK_1"/>
    <property type="match status" value="1"/>
</dbReference>
<evidence type="ECO:0000313" key="3">
    <source>
        <dbReference type="Proteomes" id="UP000295357"/>
    </source>
</evidence>
<gene>
    <name evidence="2" type="ORF">DFR39_102551</name>
</gene>
<organism evidence="2 3">
    <name type="scientific">Roseateles asaccharophilus</name>
    <dbReference type="NCBI Taxonomy" id="582607"/>
    <lineage>
        <taxon>Bacteria</taxon>
        <taxon>Pseudomonadati</taxon>
        <taxon>Pseudomonadota</taxon>
        <taxon>Betaproteobacteria</taxon>
        <taxon>Burkholderiales</taxon>
        <taxon>Sphaerotilaceae</taxon>
        <taxon>Roseateles</taxon>
    </lineage>
</organism>
<evidence type="ECO:0000313" key="2">
    <source>
        <dbReference type="EMBL" id="TDP12160.1"/>
    </source>
</evidence>
<keyword evidence="3" id="KW-1185">Reference proteome</keyword>
<sequence length="894" mass="96834">MEHSIHHFPLDAAHGSAQFWSQLATRVSAWLHEQGLSARDAVLLLPFAQHLAPARRAWIAQAHTQGRPGWQPRIETTHSLASALGPSALPQAQQISFDAAIDALAARQLLQGQSWAQALQRSDPRAYELAVQRLVECAHAFARAAALRAPQERAEFWTQGREALQLQAGPGGLERALALVALEWAAADPRSPATDALFALRPSAWIHLQCGGPDRLAEALLRSAEAAGQPVLRLSVDLDLDQAFDAGPPPGRVEQALGRDFEDLAQCSAAAVLGHLNAGRAPVALIAQDRVLLRRVRALLERQGLVIADETGWTLATTAPAAQLMALLRACRREASLDDWLAWLKTDLAAPLAERAGSGALTALEARCRARGWSRPQALKFEKLPPGAARLWTLAQEAMAPLLQPGSASLSLAQWLERLGELLLQRLQAQARLEAQPAGPELLDALWLRRQPWPDSAHEAVLQRSQLDLADFTAWADATLEAAQYVPKTEGQVEVMITPLARAMLRPFGAIVLPGADAGTLGPVPAGPALLSDALVQRLGLESLEDKRHALAWQFAQALRAPVLTLLRCHQRGAEPLAPSPLLERLLLARQAAGLGPLPAWVDTREREVLPAAPRGRSAAEADGRLPAALSASAVDALRRCPYQFFGRVLLGLREQDELEKEADKRDYGTWLHAVLHQFHQERLAAVEPLDDGERLQQAAQAQMRALGLSPAEFLPFSASFARFAPRYLAWLAEQEAAGRHYQAGELDREVHPWPEDERLSGLRLRGRIDRVDLAGDTRLLVDYKTGSVAGLKAKVAQPLEDTQLAVYAALMQGAGESAALAAQYLALDDAKGLAAVEHPEVDRSAAVLLAGLREDLRALADGAALPALGEGLACAYCEMRGLCRRDDWDEVAL</sequence>
<dbReference type="EMBL" id="SNXE01000002">
    <property type="protein sequence ID" value="TDP12160.1"/>
    <property type="molecule type" value="Genomic_DNA"/>
</dbReference>
<comment type="caution">
    <text evidence="2">The sequence shown here is derived from an EMBL/GenBank/DDBJ whole genome shotgun (WGS) entry which is preliminary data.</text>
</comment>
<proteinExistence type="predicted"/>